<organism evidence="1 2">
    <name type="scientific">Roseomonas fluvialis</name>
    <dbReference type="NCBI Taxonomy" id="1750527"/>
    <lineage>
        <taxon>Bacteria</taxon>
        <taxon>Pseudomonadati</taxon>
        <taxon>Pseudomonadota</taxon>
        <taxon>Alphaproteobacteria</taxon>
        <taxon>Acetobacterales</taxon>
        <taxon>Roseomonadaceae</taxon>
        <taxon>Roseomonas</taxon>
    </lineage>
</organism>
<reference evidence="1 2" key="1">
    <citation type="journal article" date="2016" name="Microbes Environ.">
        <title>Phylogenetically diverse aerobic anoxygenic phototrophic bacteria isolated from epilithic biofilms in Tama river, Japan.</title>
        <authorList>
            <person name="Hirose S."/>
            <person name="Matsuura K."/>
            <person name="Haruta S."/>
        </authorList>
    </citation>
    <scope>NUCLEOTIDE SEQUENCE [LARGE SCALE GENOMIC DNA]</scope>
    <source>
        <strain evidence="1 2">S08</strain>
    </source>
</reference>
<name>A0ABN6P4Q1_9PROT</name>
<gene>
    <name evidence="1" type="ORF">Rmf_35480</name>
</gene>
<dbReference type="EMBL" id="AP025637">
    <property type="protein sequence ID" value="BDG73619.1"/>
    <property type="molecule type" value="Genomic_DNA"/>
</dbReference>
<sequence>MAWSIDTRIPVTILPEAAALPGMLAGRPAALLAEGAVPDHAGAPVTESFAPEPRHAVACACCAGRSAAAQALDRLFQARVRGRAAWFDRVLVLASTEAGRAELVQALAQDPLTTARFRAV</sequence>
<keyword evidence="2" id="KW-1185">Reference proteome</keyword>
<dbReference type="Proteomes" id="UP000831327">
    <property type="component" value="Chromosome"/>
</dbReference>
<dbReference type="RefSeq" id="WP_244407838.1">
    <property type="nucleotide sequence ID" value="NZ_AP025637.1"/>
</dbReference>
<proteinExistence type="predicted"/>
<accession>A0ABN6P4Q1</accession>
<protein>
    <submittedName>
        <fullName evidence="1">Uncharacterized protein</fullName>
    </submittedName>
</protein>
<evidence type="ECO:0000313" key="2">
    <source>
        <dbReference type="Proteomes" id="UP000831327"/>
    </source>
</evidence>
<evidence type="ECO:0000313" key="1">
    <source>
        <dbReference type="EMBL" id="BDG73619.1"/>
    </source>
</evidence>